<accession>A0A9D4FRZ7</accession>
<proteinExistence type="predicted"/>
<evidence type="ECO:0000313" key="2">
    <source>
        <dbReference type="Proteomes" id="UP000828390"/>
    </source>
</evidence>
<comment type="caution">
    <text evidence="1">The sequence shown here is derived from an EMBL/GenBank/DDBJ whole genome shotgun (WGS) entry which is preliminary data.</text>
</comment>
<dbReference type="EMBL" id="JAIWYP010000007">
    <property type="protein sequence ID" value="KAH3802589.1"/>
    <property type="molecule type" value="Genomic_DNA"/>
</dbReference>
<reference evidence="1" key="2">
    <citation type="submission" date="2020-11" db="EMBL/GenBank/DDBJ databases">
        <authorList>
            <person name="McCartney M.A."/>
            <person name="Auch B."/>
            <person name="Kono T."/>
            <person name="Mallez S."/>
            <person name="Becker A."/>
            <person name="Gohl D.M."/>
            <person name="Silverstein K.A.T."/>
            <person name="Koren S."/>
            <person name="Bechman K.B."/>
            <person name="Herman A."/>
            <person name="Abrahante J.E."/>
            <person name="Garbe J."/>
        </authorList>
    </citation>
    <scope>NUCLEOTIDE SEQUENCE</scope>
    <source>
        <strain evidence="1">Duluth1</strain>
        <tissue evidence="1">Whole animal</tissue>
    </source>
</reference>
<reference evidence="1" key="1">
    <citation type="journal article" date="2019" name="bioRxiv">
        <title>The Genome of the Zebra Mussel, Dreissena polymorpha: A Resource for Invasive Species Research.</title>
        <authorList>
            <person name="McCartney M.A."/>
            <person name="Auch B."/>
            <person name="Kono T."/>
            <person name="Mallez S."/>
            <person name="Zhang Y."/>
            <person name="Obille A."/>
            <person name="Becker A."/>
            <person name="Abrahante J.E."/>
            <person name="Garbe J."/>
            <person name="Badalamenti J.P."/>
            <person name="Herman A."/>
            <person name="Mangelson H."/>
            <person name="Liachko I."/>
            <person name="Sullivan S."/>
            <person name="Sone E.D."/>
            <person name="Koren S."/>
            <person name="Silverstein K.A.T."/>
            <person name="Beckman K.B."/>
            <person name="Gohl D.M."/>
        </authorList>
    </citation>
    <scope>NUCLEOTIDE SEQUENCE</scope>
    <source>
        <strain evidence="1">Duluth1</strain>
        <tissue evidence="1">Whole animal</tissue>
    </source>
</reference>
<sequence length="70" mass="7701">MISWHCRSVGHQCLPMTGEGLSAKLHENHVTVASCQQCVSITDKTLSTILHDIVSMPLVVNRVFKGQTLL</sequence>
<keyword evidence="2" id="KW-1185">Reference proteome</keyword>
<gene>
    <name evidence="1" type="ORF">DPMN_156267</name>
</gene>
<protein>
    <submittedName>
        <fullName evidence="1">Uncharacterized protein</fullName>
    </submittedName>
</protein>
<organism evidence="1 2">
    <name type="scientific">Dreissena polymorpha</name>
    <name type="common">Zebra mussel</name>
    <name type="synonym">Mytilus polymorpha</name>
    <dbReference type="NCBI Taxonomy" id="45954"/>
    <lineage>
        <taxon>Eukaryota</taxon>
        <taxon>Metazoa</taxon>
        <taxon>Spiralia</taxon>
        <taxon>Lophotrochozoa</taxon>
        <taxon>Mollusca</taxon>
        <taxon>Bivalvia</taxon>
        <taxon>Autobranchia</taxon>
        <taxon>Heteroconchia</taxon>
        <taxon>Euheterodonta</taxon>
        <taxon>Imparidentia</taxon>
        <taxon>Neoheterodontei</taxon>
        <taxon>Myida</taxon>
        <taxon>Dreissenoidea</taxon>
        <taxon>Dreissenidae</taxon>
        <taxon>Dreissena</taxon>
    </lineage>
</organism>
<dbReference type="Proteomes" id="UP000828390">
    <property type="component" value="Unassembled WGS sequence"/>
</dbReference>
<dbReference type="AlphaFoldDB" id="A0A9D4FRZ7"/>
<evidence type="ECO:0000313" key="1">
    <source>
        <dbReference type="EMBL" id="KAH3802589.1"/>
    </source>
</evidence>
<name>A0A9D4FRZ7_DREPO</name>